<protein>
    <recommendedName>
        <fullName evidence="2">DUF6801 domain-containing protein</fullName>
    </recommendedName>
</protein>
<name>A0ABU2L9E8_9ACTN</name>
<dbReference type="Proteomes" id="UP001183388">
    <property type="component" value="Unassembled WGS sequence"/>
</dbReference>
<evidence type="ECO:0000259" key="2">
    <source>
        <dbReference type="Pfam" id="PF20611"/>
    </source>
</evidence>
<feature type="domain" description="DUF6801" evidence="2">
    <location>
        <begin position="14"/>
        <end position="165"/>
    </location>
</feature>
<dbReference type="Pfam" id="PF20611">
    <property type="entry name" value="DUF6801"/>
    <property type="match status" value="1"/>
</dbReference>
<reference evidence="4" key="1">
    <citation type="submission" date="2023-07" db="EMBL/GenBank/DDBJ databases">
        <title>30 novel species of actinomycetes from the DSMZ collection.</title>
        <authorList>
            <person name="Nouioui I."/>
        </authorList>
    </citation>
    <scope>NUCLEOTIDE SEQUENCE [LARGE SCALE GENOMIC DNA]</scope>
    <source>
        <strain evidence="4">DSM 44917</strain>
    </source>
</reference>
<accession>A0ABU2L9E8</accession>
<gene>
    <name evidence="3" type="ORF">RM780_13420</name>
</gene>
<feature type="region of interest" description="Disordered" evidence="1">
    <location>
        <begin position="172"/>
        <end position="292"/>
    </location>
</feature>
<evidence type="ECO:0000256" key="1">
    <source>
        <dbReference type="SAM" id="MobiDB-lite"/>
    </source>
</evidence>
<feature type="compositionally biased region" description="Acidic residues" evidence="1">
    <location>
        <begin position="183"/>
        <end position="279"/>
    </location>
</feature>
<feature type="compositionally biased region" description="Gly residues" evidence="1">
    <location>
        <begin position="281"/>
        <end position="290"/>
    </location>
</feature>
<evidence type="ECO:0000313" key="3">
    <source>
        <dbReference type="EMBL" id="MDT0307957.1"/>
    </source>
</evidence>
<evidence type="ECO:0000313" key="4">
    <source>
        <dbReference type="Proteomes" id="UP001183388"/>
    </source>
</evidence>
<keyword evidence="4" id="KW-1185">Reference proteome</keyword>
<comment type="caution">
    <text evidence="3">The sequence shown here is derived from an EMBL/GenBank/DDBJ whole genome shotgun (WGS) entry which is preliminary data.</text>
</comment>
<organism evidence="3 4">
    <name type="scientific">Streptomyces boetiae</name>
    <dbReference type="NCBI Taxonomy" id="3075541"/>
    <lineage>
        <taxon>Bacteria</taxon>
        <taxon>Bacillati</taxon>
        <taxon>Actinomycetota</taxon>
        <taxon>Actinomycetes</taxon>
        <taxon>Kitasatosporales</taxon>
        <taxon>Streptomycetaceae</taxon>
        <taxon>Streptomyces</taxon>
    </lineage>
</organism>
<dbReference type="RefSeq" id="WP_311630907.1">
    <property type="nucleotide sequence ID" value="NZ_JAVREN010000016.1"/>
</dbReference>
<dbReference type="EMBL" id="JAVREN010000016">
    <property type="protein sequence ID" value="MDT0307957.1"/>
    <property type="molecule type" value="Genomic_DNA"/>
</dbReference>
<dbReference type="InterPro" id="IPR046542">
    <property type="entry name" value="DUF6801"/>
</dbReference>
<proteinExistence type="predicted"/>
<sequence length="458" mass="45825">MTSASAVPIAADLSYSCPFPLVGNQPIEVHIETDIPDTIAVGEQTPPIDVTGTAAVGPAAHNGLGLVQSATLTGSATSAITVDVPGIRLPIQLPIALEDTPIPPAPYNGFEIPFAGSAPALTFAEAGTGVITVDDLRMEITPLTASGEPTGLGTFTPDCTPVPNEPVQIHEFEITDGGGGDPAGEDPAGEDPAGEDPAGEDPAGEDPAGEDPAGEDPAGEDPAGEDPAGEDPAGEDPAGEDPAGEDPAGEDPAGEDPAGEDPAGEDPAGEDPAGEDPAGEDPGGPGGGVIDYGFNLTGTSHIGAANGDVPLTGSLDAQFNLADNSYEADLRLDPTSGRMNILGFLPVTASVEFGQAGPTTGTLIGGVLEATAPVDIYLPSFRVFGVLPIGGGEDCRSSETSQIELTSTGEFFNPLDGGEMAGTYEIAPLVDCGFLNPIISIFAQGSNNTLTINLDPTS</sequence>